<gene>
    <name evidence="1" type="ORF">LCGC14_1166410</name>
</gene>
<accession>A0A0F9LR83</accession>
<name>A0A0F9LR83_9ZZZZ</name>
<reference evidence="1" key="1">
    <citation type="journal article" date="2015" name="Nature">
        <title>Complex archaea that bridge the gap between prokaryotes and eukaryotes.</title>
        <authorList>
            <person name="Spang A."/>
            <person name="Saw J.H."/>
            <person name="Jorgensen S.L."/>
            <person name="Zaremba-Niedzwiedzka K."/>
            <person name="Martijn J."/>
            <person name="Lind A.E."/>
            <person name="van Eijk R."/>
            <person name="Schleper C."/>
            <person name="Guy L."/>
            <person name="Ettema T.J."/>
        </authorList>
    </citation>
    <scope>NUCLEOTIDE SEQUENCE</scope>
</reference>
<proteinExistence type="predicted"/>
<evidence type="ECO:0000313" key="1">
    <source>
        <dbReference type="EMBL" id="KKM97599.1"/>
    </source>
</evidence>
<dbReference type="AlphaFoldDB" id="A0A0F9LR83"/>
<organism evidence="1">
    <name type="scientific">marine sediment metagenome</name>
    <dbReference type="NCBI Taxonomy" id="412755"/>
    <lineage>
        <taxon>unclassified sequences</taxon>
        <taxon>metagenomes</taxon>
        <taxon>ecological metagenomes</taxon>
    </lineage>
</organism>
<sequence length="508" mass="57465">MFIPLGKSYFTVKIDNVDITSSLNLNLDSLRWRYVLNAPSDTEFILGIPYDSGDKPSLDETVEILFNDNRKFYGYITSITKSVEPEGISIHAEGEYYKINDDVENFYIGRKSDESITETYYTTYKQALSALGADFDIGDFVPLNESFINVNKANAISNIVSNCGTFAWYILPNGTKKLWKGDKGSIITLEKQSLDTNLGLFQVINHNITEEKDITTKADKIKVIMGDDIKVGYDSSSRDVRLYIDFQIKPAEDENIYSRNYKETIGWRDTRENQTDEDSIELVYDGWRIVVPAGFNAGFPLTEKSPGVIAYANHNTADENIKGIGQAYFFLNKGGIYPEGRKEHIFYVGTGDNIKTLDLSHLNRQLGVNYEKITDIFPYSFQSTSQLNSPISIFDGNAGVPFVTFKKVNTIIPSWDDTAYATDIANWELEKHKDNKIVGSLNVTIDCAEFYGLELNRRIECSGIIDSPVNIKSIEYDVGNYLVTINVESENYFKRTVSIPIHEKVRTV</sequence>
<comment type="caution">
    <text evidence="1">The sequence shown here is derived from an EMBL/GenBank/DDBJ whole genome shotgun (WGS) entry which is preliminary data.</text>
</comment>
<protein>
    <submittedName>
        <fullName evidence="1">Uncharacterized protein</fullName>
    </submittedName>
</protein>
<dbReference type="EMBL" id="LAZR01005728">
    <property type="protein sequence ID" value="KKM97599.1"/>
    <property type="molecule type" value="Genomic_DNA"/>
</dbReference>